<name>A0AAV9RMN1_9TELE</name>
<dbReference type="AlphaFoldDB" id="A0AAV9RMN1"/>
<gene>
    <name evidence="1" type="ORF">CRENBAI_009762</name>
</gene>
<evidence type="ECO:0000313" key="1">
    <source>
        <dbReference type="EMBL" id="KAK5610188.1"/>
    </source>
</evidence>
<proteinExistence type="predicted"/>
<organism evidence="1 2">
    <name type="scientific">Crenichthys baileyi</name>
    <name type="common">White River springfish</name>
    <dbReference type="NCBI Taxonomy" id="28760"/>
    <lineage>
        <taxon>Eukaryota</taxon>
        <taxon>Metazoa</taxon>
        <taxon>Chordata</taxon>
        <taxon>Craniata</taxon>
        <taxon>Vertebrata</taxon>
        <taxon>Euteleostomi</taxon>
        <taxon>Actinopterygii</taxon>
        <taxon>Neopterygii</taxon>
        <taxon>Teleostei</taxon>
        <taxon>Neoteleostei</taxon>
        <taxon>Acanthomorphata</taxon>
        <taxon>Ovalentaria</taxon>
        <taxon>Atherinomorphae</taxon>
        <taxon>Cyprinodontiformes</taxon>
        <taxon>Goodeidae</taxon>
        <taxon>Crenichthys</taxon>
    </lineage>
</organism>
<accession>A0AAV9RMN1</accession>
<sequence>MVWDEYANLVGISGAACLEQPQCRSLRGHPGALLKLQRRSRGVGHEGAAGETLYRLNARPASLPGVLLASKTAPEKKGALVICFRKKILSLGLMCVLAQQGSRDSGLPENTNDTSKQARIEPAARGIGMAQTGFVSTHHV</sequence>
<reference evidence="1 2" key="1">
    <citation type="submission" date="2021-06" db="EMBL/GenBank/DDBJ databases">
        <authorList>
            <person name="Palmer J.M."/>
        </authorList>
    </citation>
    <scope>NUCLEOTIDE SEQUENCE [LARGE SCALE GENOMIC DNA]</scope>
    <source>
        <strain evidence="1 2">MEX-2019</strain>
        <tissue evidence="1">Muscle</tissue>
    </source>
</reference>
<protein>
    <submittedName>
        <fullName evidence="1">Uncharacterized protein</fullName>
    </submittedName>
</protein>
<comment type="caution">
    <text evidence="1">The sequence shown here is derived from an EMBL/GenBank/DDBJ whole genome shotgun (WGS) entry which is preliminary data.</text>
</comment>
<dbReference type="EMBL" id="JAHHUM010001631">
    <property type="protein sequence ID" value="KAK5610188.1"/>
    <property type="molecule type" value="Genomic_DNA"/>
</dbReference>
<dbReference type="Proteomes" id="UP001311232">
    <property type="component" value="Unassembled WGS sequence"/>
</dbReference>
<evidence type="ECO:0000313" key="2">
    <source>
        <dbReference type="Proteomes" id="UP001311232"/>
    </source>
</evidence>
<keyword evidence="2" id="KW-1185">Reference proteome</keyword>